<dbReference type="GO" id="GO:0004622">
    <property type="term" value="F:phosphatidylcholine lysophospholipase activity"/>
    <property type="evidence" value="ECO:0007669"/>
    <property type="project" value="TreeGrafter"/>
</dbReference>
<feature type="transmembrane region" description="Helical" evidence="2">
    <location>
        <begin position="67"/>
        <end position="88"/>
    </location>
</feature>
<keyword evidence="2" id="KW-0812">Transmembrane</keyword>
<feature type="compositionally biased region" description="Polar residues" evidence="1">
    <location>
        <begin position="28"/>
        <end position="39"/>
    </location>
</feature>
<accession>A0A423XKL8</accession>
<dbReference type="PANTHER" id="PTHR30383:SF31">
    <property type="entry name" value="SGNH HYDROLASE-TYPE ESTERASE DOMAIN-CONTAINING PROTEIN-RELATED"/>
    <property type="match status" value="1"/>
</dbReference>
<dbReference type="SUPFAM" id="SSF52266">
    <property type="entry name" value="SGNH hydrolase"/>
    <property type="match status" value="1"/>
</dbReference>
<keyword evidence="5" id="KW-1185">Reference proteome</keyword>
<gene>
    <name evidence="4" type="ORF">VPNG_01462</name>
</gene>
<dbReference type="PANTHER" id="PTHR30383">
    <property type="entry name" value="THIOESTERASE 1/PROTEASE 1/LYSOPHOSPHOLIPASE L1"/>
    <property type="match status" value="1"/>
</dbReference>
<dbReference type="InterPro" id="IPR051532">
    <property type="entry name" value="Ester_Hydrolysis_Enzymes"/>
</dbReference>
<dbReference type="OrthoDB" id="6123at2759"/>
<name>A0A423XKL8_9PEZI</name>
<protein>
    <recommendedName>
        <fullName evidence="3">SGNH hydrolase-type esterase domain-containing protein</fullName>
    </recommendedName>
</protein>
<dbReference type="Proteomes" id="UP000285146">
    <property type="component" value="Unassembled WGS sequence"/>
</dbReference>
<evidence type="ECO:0000259" key="3">
    <source>
        <dbReference type="Pfam" id="PF13472"/>
    </source>
</evidence>
<dbReference type="CDD" id="cd01833">
    <property type="entry name" value="XynB_like"/>
    <property type="match status" value="1"/>
</dbReference>
<keyword evidence="2" id="KW-0472">Membrane</keyword>
<sequence length="333" mass="36165">MFFKSSKPVERQPPSGISNDIESAAASPKTSTQSSTNGSEKLFLPQTDKKSSWIAPKTWSVRMRITAVFVLILATLGIVSAIAVPVTLHNRHHSGSQTQLVGQGNSLRIMPLGASITWGLFSTDGNGYRNDLMTLLKKGGVSDAVYVGSRNNGTMEDNAVEGWPGYLIDAITHKARESVPKYLPNVILLNAGTNDCVRDVDIDSTTQQSKIEPALTSNSTYDIGTRMRLMVEYLIEWSPRSTVVMSTLVNNMDPATQTRVDDANAKFRDVAKELQGEGLRVVLAEMDAAAGGPNKNTMADVTHPDDTGYGLMANRWYAALVDASQRGFIVQPE</sequence>
<organism evidence="4 5">
    <name type="scientific">Cytospora leucostoma</name>
    <dbReference type="NCBI Taxonomy" id="1230097"/>
    <lineage>
        <taxon>Eukaryota</taxon>
        <taxon>Fungi</taxon>
        <taxon>Dikarya</taxon>
        <taxon>Ascomycota</taxon>
        <taxon>Pezizomycotina</taxon>
        <taxon>Sordariomycetes</taxon>
        <taxon>Sordariomycetidae</taxon>
        <taxon>Diaporthales</taxon>
        <taxon>Cytosporaceae</taxon>
        <taxon>Cytospora</taxon>
    </lineage>
</organism>
<dbReference type="Pfam" id="PF13472">
    <property type="entry name" value="Lipase_GDSL_2"/>
    <property type="match status" value="1"/>
</dbReference>
<feature type="domain" description="SGNH hydrolase-type esterase" evidence="3">
    <location>
        <begin position="112"/>
        <end position="310"/>
    </location>
</feature>
<evidence type="ECO:0000256" key="1">
    <source>
        <dbReference type="SAM" id="MobiDB-lite"/>
    </source>
</evidence>
<dbReference type="InterPro" id="IPR036514">
    <property type="entry name" value="SGNH_hydro_sf"/>
</dbReference>
<dbReference type="InParanoid" id="A0A423XKL8"/>
<keyword evidence="2" id="KW-1133">Transmembrane helix</keyword>
<dbReference type="STRING" id="1230097.A0A423XKL8"/>
<evidence type="ECO:0000256" key="2">
    <source>
        <dbReference type="SAM" id="Phobius"/>
    </source>
</evidence>
<reference evidence="4 5" key="1">
    <citation type="submission" date="2015-09" db="EMBL/GenBank/DDBJ databases">
        <title>Host preference determinants of Valsa canker pathogens revealed by comparative genomics.</title>
        <authorList>
            <person name="Yin Z."/>
            <person name="Huang L."/>
        </authorList>
    </citation>
    <scope>NUCLEOTIDE SEQUENCE [LARGE SCALE GENOMIC DNA]</scope>
    <source>
        <strain evidence="4 5">SXYLt</strain>
    </source>
</reference>
<dbReference type="AlphaFoldDB" id="A0A423XKL8"/>
<feature type="region of interest" description="Disordered" evidence="1">
    <location>
        <begin position="1"/>
        <end position="42"/>
    </location>
</feature>
<evidence type="ECO:0000313" key="5">
    <source>
        <dbReference type="Proteomes" id="UP000285146"/>
    </source>
</evidence>
<evidence type="ECO:0000313" key="4">
    <source>
        <dbReference type="EMBL" id="ROW16576.1"/>
    </source>
</evidence>
<proteinExistence type="predicted"/>
<dbReference type="EMBL" id="LKEB01000004">
    <property type="protein sequence ID" value="ROW16576.1"/>
    <property type="molecule type" value="Genomic_DNA"/>
</dbReference>
<comment type="caution">
    <text evidence="4">The sequence shown here is derived from an EMBL/GenBank/DDBJ whole genome shotgun (WGS) entry which is preliminary data.</text>
</comment>
<dbReference type="Gene3D" id="3.40.50.1110">
    <property type="entry name" value="SGNH hydrolase"/>
    <property type="match status" value="1"/>
</dbReference>
<dbReference type="InterPro" id="IPR013830">
    <property type="entry name" value="SGNH_hydro"/>
</dbReference>